<name>A0ABY7DMA3_MYAAR</name>
<organism evidence="1 2">
    <name type="scientific">Mya arenaria</name>
    <name type="common">Soft-shell clam</name>
    <dbReference type="NCBI Taxonomy" id="6604"/>
    <lineage>
        <taxon>Eukaryota</taxon>
        <taxon>Metazoa</taxon>
        <taxon>Spiralia</taxon>
        <taxon>Lophotrochozoa</taxon>
        <taxon>Mollusca</taxon>
        <taxon>Bivalvia</taxon>
        <taxon>Autobranchia</taxon>
        <taxon>Heteroconchia</taxon>
        <taxon>Euheterodonta</taxon>
        <taxon>Imparidentia</taxon>
        <taxon>Neoheterodontei</taxon>
        <taxon>Myida</taxon>
        <taxon>Myoidea</taxon>
        <taxon>Myidae</taxon>
        <taxon>Mya</taxon>
    </lineage>
</organism>
<accession>A0ABY7DMA3</accession>
<dbReference type="EMBL" id="CP111014">
    <property type="protein sequence ID" value="WAQ97731.1"/>
    <property type="molecule type" value="Genomic_DNA"/>
</dbReference>
<evidence type="ECO:0000313" key="1">
    <source>
        <dbReference type="EMBL" id="WAQ97731.1"/>
    </source>
</evidence>
<dbReference type="Proteomes" id="UP001164746">
    <property type="component" value="Chromosome 3"/>
</dbReference>
<proteinExistence type="predicted"/>
<reference evidence="1" key="1">
    <citation type="submission" date="2022-11" db="EMBL/GenBank/DDBJ databases">
        <title>Centuries of genome instability and evolution in soft-shell clam transmissible cancer (bioRxiv).</title>
        <authorList>
            <person name="Hart S.F.M."/>
            <person name="Yonemitsu M.A."/>
            <person name="Giersch R.M."/>
            <person name="Beal B.F."/>
            <person name="Arriagada G."/>
            <person name="Davis B.W."/>
            <person name="Ostrander E.A."/>
            <person name="Goff S.P."/>
            <person name="Metzger M.J."/>
        </authorList>
    </citation>
    <scope>NUCLEOTIDE SEQUENCE</scope>
    <source>
        <strain evidence="1">MELC-2E11</strain>
        <tissue evidence="1">Siphon/mantle</tissue>
    </source>
</reference>
<sequence length="308" mass="35351">MKSGFVIEMCTTYLEYEECGFVIEMCTTYPEDEECGFVIEMCTTYPEDEECGFVIEMCTTYPEDEECGFVIEMCTTYPEDEECGFVIEMCTTYPEDEECGFVIEMCTTYPEDEECGFVIEMCTTYPEDEECGFVIEMCTTYPEDEECGFVIEMCTTFPEDEECCDIHMKRNPHDDTKMTIIMIKNQRAHFEEDSICLFNNIIKQYNSHYFSQNSKNPSVLTIFSQLGISVNVPTWAVSSTVSAGGDGDWTRSEQPTTQCLLHTALYTHLSTAYISTYVFKFGLNSFIYSSIEQMAMNRSDICFPGVHK</sequence>
<gene>
    <name evidence="1" type="ORF">MAR_022104</name>
</gene>
<protein>
    <submittedName>
        <fullName evidence="1">ENT1-like protein</fullName>
    </submittedName>
</protein>
<keyword evidence="2" id="KW-1185">Reference proteome</keyword>
<evidence type="ECO:0000313" key="2">
    <source>
        <dbReference type="Proteomes" id="UP001164746"/>
    </source>
</evidence>